<reference evidence="2 3" key="1">
    <citation type="submission" date="2021-11" db="EMBL/GenBank/DDBJ databases">
        <authorList>
            <person name="Liang Q."/>
            <person name="Mou H."/>
            <person name="Liu Z."/>
        </authorList>
    </citation>
    <scope>NUCLEOTIDE SEQUENCE [LARGE SCALE GENOMIC DNA]</scope>
    <source>
        <strain evidence="2 3">CHU3</strain>
    </source>
</reference>
<evidence type="ECO:0000313" key="2">
    <source>
        <dbReference type="EMBL" id="MCV2369685.1"/>
    </source>
</evidence>
<organism evidence="2 3">
    <name type="scientific">Roseateles oligotrophus</name>
    <dbReference type="NCBI Taxonomy" id="1769250"/>
    <lineage>
        <taxon>Bacteria</taxon>
        <taxon>Pseudomonadati</taxon>
        <taxon>Pseudomonadota</taxon>
        <taxon>Betaproteobacteria</taxon>
        <taxon>Burkholderiales</taxon>
        <taxon>Sphaerotilaceae</taxon>
        <taxon>Roseateles</taxon>
    </lineage>
</organism>
<accession>A0ABT2YIC0</accession>
<evidence type="ECO:0000313" key="3">
    <source>
        <dbReference type="Proteomes" id="UP001209701"/>
    </source>
</evidence>
<dbReference type="Proteomes" id="UP001209701">
    <property type="component" value="Unassembled WGS sequence"/>
</dbReference>
<dbReference type="EMBL" id="JAJIRN010000007">
    <property type="protein sequence ID" value="MCV2369685.1"/>
    <property type="molecule type" value="Genomic_DNA"/>
</dbReference>
<dbReference type="Gene3D" id="3.40.50.1820">
    <property type="entry name" value="alpha/beta hydrolase"/>
    <property type="match status" value="1"/>
</dbReference>
<dbReference type="PROSITE" id="PS51257">
    <property type="entry name" value="PROKAR_LIPOPROTEIN"/>
    <property type="match status" value="1"/>
</dbReference>
<comment type="caution">
    <text evidence="2">The sequence shown here is derived from an EMBL/GenBank/DDBJ whole genome shotgun (WGS) entry which is preliminary data.</text>
</comment>
<feature type="region of interest" description="Disordered" evidence="1">
    <location>
        <begin position="311"/>
        <end position="358"/>
    </location>
</feature>
<evidence type="ECO:0000256" key="1">
    <source>
        <dbReference type="SAM" id="MobiDB-lite"/>
    </source>
</evidence>
<dbReference type="RefSeq" id="WP_263572267.1">
    <property type="nucleotide sequence ID" value="NZ_JAJIRN010000007.1"/>
</dbReference>
<proteinExistence type="predicted"/>
<evidence type="ECO:0008006" key="4">
    <source>
        <dbReference type="Google" id="ProtNLM"/>
    </source>
</evidence>
<feature type="compositionally biased region" description="Polar residues" evidence="1">
    <location>
        <begin position="333"/>
        <end position="346"/>
    </location>
</feature>
<name>A0ABT2YIC0_9BURK</name>
<protein>
    <recommendedName>
        <fullName evidence="4">Dienelactone hydrolase</fullName>
    </recommendedName>
</protein>
<gene>
    <name evidence="2" type="ORF">LNV07_16520</name>
</gene>
<dbReference type="InterPro" id="IPR029058">
    <property type="entry name" value="AB_hydrolase_fold"/>
</dbReference>
<keyword evidence="3" id="KW-1185">Reference proteome</keyword>
<dbReference type="SUPFAM" id="SSF53474">
    <property type="entry name" value="alpha/beta-Hydrolases"/>
    <property type="match status" value="1"/>
</dbReference>
<sequence length="405" mass="42576">MPEHCRIEPTGLPKLILLAVCTLGLLACAGPRHPPSPYAPRQDASAAQQRALDLAARGYPGAPRPASAQPSTVELSVASQQWVVNGEPLTTVLAAPVAGPNRLPLLVYLPGLGESAQAGAHWRYAWARAGYAVLSFQALAADQTAWSSDLARSADFKALALQHQQPQLLQARLRMLLGAIKEAKLRAAGADAGGDGLWRRIDADRIAVLGYDLGAATALAWAAGLEPLSGDRARAVVMLSPSALTRSEATQAIATLPANLPLLAINSRGAADLNGLLNSPAERHQFFEQLPPDTHKYLLLLNSPSHAALAGASGMAESPNEPAGGGMARRAPSQASHGPGQHNTIMSAAPPPTLLDKGNQEAGVAVEHISIAFLNTYLRADPPAQSWLQQSASVWLKGLAEWRLR</sequence>